<organism evidence="4 5">
    <name type="scientific">Paenibacillus agricola</name>
    <dbReference type="NCBI Taxonomy" id="2716264"/>
    <lineage>
        <taxon>Bacteria</taxon>
        <taxon>Bacillati</taxon>
        <taxon>Bacillota</taxon>
        <taxon>Bacilli</taxon>
        <taxon>Bacillales</taxon>
        <taxon>Paenibacillaceae</taxon>
        <taxon>Paenibacillus</taxon>
    </lineage>
</organism>
<evidence type="ECO:0000313" key="4">
    <source>
        <dbReference type="EMBL" id="NHN33987.1"/>
    </source>
</evidence>
<comment type="similarity">
    <text evidence="1">Belongs to the UDPGP type 1 family.</text>
</comment>
<dbReference type="Pfam" id="PF01704">
    <property type="entry name" value="UDPGP"/>
    <property type="match status" value="1"/>
</dbReference>
<proteinExistence type="inferred from homology"/>
<evidence type="ECO:0000256" key="1">
    <source>
        <dbReference type="ARBA" id="ARBA00010401"/>
    </source>
</evidence>
<protein>
    <submittedName>
        <fullName evidence="4">UDPGP type 1 family protein</fullName>
    </submittedName>
</protein>
<accession>A0ABX0JGG8</accession>
<dbReference type="InterPro" id="IPR029044">
    <property type="entry name" value="Nucleotide-diphossugar_trans"/>
</dbReference>
<dbReference type="EMBL" id="JAAOIW010000015">
    <property type="protein sequence ID" value="NHN33987.1"/>
    <property type="molecule type" value="Genomic_DNA"/>
</dbReference>
<sequence>MNVNYEAALEVLAQHRQTHVLRFYAELPESSQQKLLEQIRLMNWEQLEAALAHSAFGQAPASLSSSLNSTASPTDLSVDPFADLAPIEGYDWEAFSPEEQRFYEEKGWQLLKTGKVGAVVVAGGQGSRLGHSGPKGTFDIGLPSHKSLFQLQAERLMNLSSRAGSTIPWYIMTSPDNHIETLRFFLEANYFGYDRKSCMFVKQGVMPAVDGAGRILLAAKDEISLAPSGNGECFAVLHREGALADMQRRGVDWLFYYNVDNALIQVADPKFVGVAAHFNHPIATKVVDKASPEEKVGIICMNKNRPAVIEYTDLPEPLMHKRDDQGKLVYGLGNISIHVFRRDWIEQQLGSDLPYHKAHKKIKHINEQGHEVESDQPDGYKFETLIFDYFPRASEITVLRMKREGEFAPVKNKTGIDSPESARQLMYNLHRSWLQQAGVPLDQFQEPVEISPLISYSGEGLGGE</sequence>
<reference evidence="4" key="1">
    <citation type="submission" date="2020-03" db="EMBL/GenBank/DDBJ databases">
        <title>Draft sequencing of Paenibacilllus sp. S3N08.</title>
        <authorList>
            <person name="Kim D.-U."/>
        </authorList>
    </citation>
    <scope>NUCLEOTIDE SEQUENCE</scope>
    <source>
        <strain evidence="4">S3N08</strain>
    </source>
</reference>
<dbReference type="InterPro" id="IPR039741">
    <property type="entry name" value="UDP-sugar_pyrophosphorylase"/>
</dbReference>
<dbReference type="CDD" id="cd04193">
    <property type="entry name" value="UDPGlcNAc_PPase"/>
    <property type="match status" value="1"/>
</dbReference>
<name>A0ABX0JGG8_9BACL</name>
<dbReference type="SUPFAM" id="SSF53448">
    <property type="entry name" value="Nucleotide-diphospho-sugar transferases"/>
    <property type="match status" value="1"/>
</dbReference>
<evidence type="ECO:0000256" key="3">
    <source>
        <dbReference type="ARBA" id="ARBA00022695"/>
    </source>
</evidence>
<dbReference type="PANTHER" id="PTHR11952">
    <property type="entry name" value="UDP- GLUCOSE PYROPHOSPHORYLASE"/>
    <property type="match status" value="1"/>
</dbReference>
<dbReference type="InterPro" id="IPR002618">
    <property type="entry name" value="UDPGP_fam"/>
</dbReference>
<dbReference type="PANTHER" id="PTHR11952:SF2">
    <property type="entry name" value="LD24639P"/>
    <property type="match status" value="1"/>
</dbReference>
<dbReference type="RefSeq" id="WP_166154492.1">
    <property type="nucleotide sequence ID" value="NZ_JAAOIW010000015.1"/>
</dbReference>
<dbReference type="Gene3D" id="3.90.550.10">
    <property type="entry name" value="Spore Coat Polysaccharide Biosynthesis Protein SpsA, Chain A"/>
    <property type="match status" value="1"/>
</dbReference>
<keyword evidence="5" id="KW-1185">Reference proteome</keyword>
<dbReference type="Proteomes" id="UP001165962">
    <property type="component" value="Unassembled WGS sequence"/>
</dbReference>
<evidence type="ECO:0000313" key="5">
    <source>
        <dbReference type="Proteomes" id="UP001165962"/>
    </source>
</evidence>
<gene>
    <name evidence="4" type="ORF">G9U52_29640</name>
</gene>
<comment type="caution">
    <text evidence="4">The sequence shown here is derived from an EMBL/GenBank/DDBJ whole genome shotgun (WGS) entry which is preliminary data.</text>
</comment>
<keyword evidence="2" id="KW-0808">Transferase</keyword>
<evidence type="ECO:0000256" key="2">
    <source>
        <dbReference type="ARBA" id="ARBA00022679"/>
    </source>
</evidence>
<keyword evidence="3" id="KW-0548">Nucleotidyltransferase</keyword>